<dbReference type="EMBL" id="JACBYW010000001">
    <property type="protein sequence ID" value="NYH77299.1"/>
    <property type="molecule type" value="Genomic_DNA"/>
</dbReference>
<comment type="caution">
    <text evidence="1">The sequence shown here is derived from an EMBL/GenBank/DDBJ whole genome shotgun (WGS) entry which is preliminary data.</text>
</comment>
<keyword evidence="2" id="KW-1185">Reference proteome</keyword>
<gene>
    <name evidence="1" type="ORF">FHR84_000613</name>
</gene>
<evidence type="ECO:0000313" key="2">
    <source>
        <dbReference type="Proteomes" id="UP000548304"/>
    </source>
</evidence>
<reference evidence="1 2" key="1">
    <citation type="submission" date="2020-07" db="EMBL/GenBank/DDBJ databases">
        <title>Genomic Encyclopedia of Type Strains, Phase III (KMG-III): the genomes of soil and plant-associated and newly described type strains.</title>
        <authorList>
            <person name="Whitman W."/>
        </authorList>
    </citation>
    <scope>NUCLEOTIDE SEQUENCE [LARGE SCALE GENOMIC DNA]</scope>
    <source>
        <strain evidence="1 2">CECT 8576</strain>
    </source>
</reference>
<dbReference type="AlphaFoldDB" id="A0A852YUQ5"/>
<organism evidence="1 2">
    <name type="scientific">Actinopolyspora biskrensis</name>
    <dbReference type="NCBI Taxonomy" id="1470178"/>
    <lineage>
        <taxon>Bacteria</taxon>
        <taxon>Bacillati</taxon>
        <taxon>Actinomycetota</taxon>
        <taxon>Actinomycetes</taxon>
        <taxon>Actinopolysporales</taxon>
        <taxon>Actinopolysporaceae</taxon>
        <taxon>Actinopolyspora</taxon>
    </lineage>
</organism>
<evidence type="ECO:0000313" key="1">
    <source>
        <dbReference type="EMBL" id="NYH77299.1"/>
    </source>
</evidence>
<protein>
    <submittedName>
        <fullName evidence="1">Uncharacterized protein</fullName>
    </submittedName>
</protein>
<accession>A0A852YUQ5</accession>
<sequence>MNTRFENGTATVTGASRHRDRLVLPAAHARRAPHRERTFGIALTDGLRP</sequence>
<dbReference type="Proteomes" id="UP000548304">
    <property type="component" value="Unassembled WGS sequence"/>
</dbReference>
<proteinExistence type="predicted"/>
<name>A0A852YUQ5_9ACTN</name>